<evidence type="ECO:0000256" key="3">
    <source>
        <dbReference type="ARBA" id="ARBA00022692"/>
    </source>
</evidence>
<feature type="transmembrane region" description="Helical" evidence="6">
    <location>
        <begin position="37"/>
        <end position="55"/>
    </location>
</feature>
<reference evidence="7 8" key="1">
    <citation type="submission" date="2019-01" db="EMBL/GenBank/DDBJ databases">
        <title>Litorilituus lipolytica sp. nov., isolated from intertidal sand of the Yellow Sea in China.</title>
        <authorList>
            <person name="Liu A."/>
        </authorList>
    </citation>
    <scope>NUCLEOTIDE SEQUENCE [LARGE SCALE GENOMIC DNA]</scope>
    <source>
        <strain evidence="7 8">RZ04</strain>
    </source>
</reference>
<evidence type="ECO:0000313" key="8">
    <source>
        <dbReference type="Proteomes" id="UP000315303"/>
    </source>
</evidence>
<comment type="subcellular location">
    <subcellularLocation>
        <location evidence="1">Cell membrane</location>
        <topology evidence="1">Multi-pass membrane protein</topology>
    </subcellularLocation>
</comment>
<sequence length="89" mass="10202">MSYFMNKSTKLAFISWLVLIVLTLISVYLTLFIDSRAIYVGVALLIVSIKGQQIIDIFMELKHAPKLWRMLLLSYVIVVPLIIGLIYLV</sequence>
<evidence type="ECO:0000256" key="4">
    <source>
        <dbReference type="ARBA" id="ARBA00022989"/>
    </source>
</evidence>
<keyword evidence="3 6" id="KW-0812">Transmembrane</keyword>
<evidence type="ECO:0000313" key="7">
    <source>
        <dbReference type="EMBL" id="TPH12740.1"/>
    </source>
</evidence>
<dbReference type="GO" id="GO:0005886">
    <property type="term" value="C:plasma membrane"/>
    <property type="evidence" value="ECO:0007669"/>
    <property type="project" value="UniProtKB-SubCell"/>
</dbReference>
<dbReference type="InterPro" id="IPR005171">
    <property type="entry name" value="Cyt_c_oxidase_su4_prok"/>
</dbReference>
<dbReference type="AlphaFoldDB" id="A0A502KM90"/>
<feature type="transmembrane region" description="Helical" evidence="6">
    <location>
        <begin position="12"/>
        <end position="31"/>
    </location>
</feature>
<dbReference type="OrthoDB" id="9181004at2"/>
<keyword evidence="2" id="KW-1003">Cell membrane</keyword>
<gene>
    <name evidence="7" type="ORF">EPA86_15000</name>
</gene>
<protein>
    <recommendedName>
        <fullName evidence="9">Cytochrome C oxidase subunit IV</fullName>
    </recommendedName>
</protein>
<keyword evidence="4 6" id="KW-1133">Transmembrane helix</keyword>
<evidence type="ECO:0000256" key="2">
    <source>
        <dbReference type="ARBA" id="ARBA00022475"/>
    </source>
</evidence>
<proteinExistence type="predicted"/>
<evidence type="ECO:0000256" key="6">
    <source>
        <dbReference type="SAM" id="Phobius"/>
    </source>
</evidence>
<organism evidence="7 8">
    <name type="scientific">Litorilituus lipolyticus</name>
    <dbReference type="NCBI Taxonomy" id="2491017"/>
    <lineage>
        <taxon>Bacteria</taxon>
        <taxon>Pseudomonadati</taxon>
        <taxon>Pseudomonadota</taxon>
        <taxon>Gammaproteobacteria</taxon>
        <taxon>Alteromonadales</taxon>
        <taxon>Colwelliaceae</taxon>
        <taxon>Litorilituus</taxon>
    </lineage>
</organism>
<evidence type="ECO:0000256" key="1">
    <source>
        <dbReference type="ARBA" id="ARBA00004651"/>
    </source>
</evidence>
<feature type="transmembrane region" description="Helical" evidence="6">
    <location>
        <begin position="67"/>
        <end position="88"/>
    </location>
</feature>
<comment type="caution">
    <text evidence="7">The sequence shown here is derived from an EMBL/GenBank/DDBJ whole genome shotgun (WGS) entry which is preliminary data.</text>
</comment>
<keyword evidence="8" id="KW-1185">Reference proteome</keyword>
<dbReference type="Pfam" id="PF03626">
    <property type="entry name" value="COX4_pro"/>
    <property type="match status" value="1"/>
</dbReference>
<name>A0A502KM90_9GAMM</name>
<accession>A0A502KM90</accession>
<dbReference type="EMBL" id="SAWY01000038">
    <property type="protein sequence ID" value="TPH12740.1"/>
    <property type="molecule type" value="Genomic_DNA"/>
</dbReference>
<evidence type="ECO:0000256" key="5">
    <source>
        <dbReference type="ARBA" id="ARBA00023136"/>
    </source>
</evidence>
<evidence type="ECO:0008006" key="9">
    <source>
        <dbReference type="Google" id="ProtNLM"/>
    </source>
</evidence>
<keyword evidence="5 6" id="KW-0472">Membrane</keyword>
<dbReference type="Proteomes" id="UP000315303">
    <property type="component" value="Unassembled WGS sequence"/>
</dbReference>